<dbReference type="HOGENOM" id="CLU_205053_1_0_9"/>
<evidence type="ECO:0000256" key="1">
    <source>
        <dbReference type="SAM" id="Coils"/>
    </source>
</evidence>
<dbReference type="RefSeq" id="WP_013490236.1">
    <property type="nucleotide sequence ID" value="NC_014829.1"/>
</dbReference>
<protein>
    <recommendedName>
        <fullName evidence="4">Serine protease</fullName>
    </recommendedName>
</protein>
<dbReference type="Proteomes" id="UP000001401">
    <property type="component" value="Chromosome"/>
</dbReference>
<dbReference type="EMBL" id="CP002394">
    <property type="protein sequence ID" value="ADU31905.1"/>
    <property type="molecule type" value="Genomic_DNA"/>
</dbReference>
<dbReference type="OrthoDB" id="2889298at2"/>
<feature type="coiled-coil region" evidence="1">
    <location>
        <begin position="4"/>
        <end position="31"/>
    </location>
</feature>
<dbReference type="AlphaFoldDB" id="E6TSD6"/>
<dbReference type="KEGG" id="bco:Bcell_3664"/>
<evidence type="ECO:0000313" key="2">
    <source>
        <dbReference type="EMBL" id="ADU31905.1"/>
    </source>
</evidence>
<keyword evidence="1" id="KW-0175">Coiled coil</keyword>
<sequence length="56" mass="6743">MKNVQEIRADIEKLYKEIDLLEEKIISIQSNCNHEFKGDTYYQTCVLCKKVRPLYF</sequence>
<gene>
    <name evidence="2" type="ordered locus">Bcell_3664</name>
</gene>
<accession>E6TSD6</accession>
<evidence type="ECO:0008006" key="4">
    <source>
        <dbReference type="Google" id="ProtNLM"/>
    </source>
</evidence>
<organism evidence="2 3">
    <name type="scientific">Evansella cellulosilytica (strain ATCC 21833 / DSM 2522 / FERM P-1141 / JCM 9156 / N-4)</name>
    <name type="common">Bacillus cellulosilyticus</name>
    <dbReference type="NCBI Taxonomy" id="649639"/>
    <lineage>
        <taxon>Bacteria</taxon>
        <taxon>Bacillati</taxon>
        <taxon>Bacillota</taxon>
        <taxon>Bacilli</taxon>
        <taxon>Bacillales</taxon>
        <taxon>Bacillaceae</taxon>
        <taxon>Evansella</taxon>
    </lineage>
</organism>
<reference evidence="2" key="1">
    <citation type="submission" date="2010-12" db="EMBL/GenBank/DDBJ databases">
        <title>Complete sequence of Bacillus cellulosilyticus DSM 2522.</title>
        <authorList>
            <consortium name="US DOE Joint Genome Institute"/>
            <person name="Lucas S."/>
            <person name="Copeland A."/>
            <person name="Lapidus A."/>
            <person name="Cheng J.-F."/>
            <person name="Bruce D."/>
            <person name="Goodwin L."/>
            <person name="Pitluck S."/>
            <person name="Chertkov O."/>
            <person name="Detter J.C."/>
            <person name="Han C."/>
            <person name="Tapia R."/>
            <person name="Land M."/>
            <person name="Hauser L."/>
            <person name="Jeffries C."/>
            <person name="Kyrpides N."/>
            <person name="Ivanova N."/>
            <person name="Mikhailova N."/>
            <person name="Brumm P."/>
            <person name="Mead D."/>
            <person name="Woyke T."/>
        </authorList>
    </citation>
    <scope>NUCLEOTIDE SEQUENCE [LARGE SCALE GENOMIC DNA]</scope>
    <source>
        <strain evidence="2">DSM 2522</strain>
    </source>
</reference>
<proteinExistence type="predicted"/>
<name>E6TSD6_EVAC2</name>
<keyword evidence="3" id="KW-1185">Reference proteome</keyword>
<evidence type="ECO:0000313" key="3">
    <source>
        <dbReference type="Proteomes" id="UP000001401"/>
    </source>
</evidence>